<accession>A0A420ISX3</accession>
<evidence type="ECO:0000313" key="7">
    <source>
        <dbReference type="Proteomes" id="UP000285326"/>
    </source>
</evidence>
<evidence type="ECO:0000259" key="4">
    <source>
        <dbReference type="Pfam" id="PF03781"/>
    </source>
</evidence>
<dbReference type="AlphaFoldDB" id="A0A420ISX3"/>
<dbReference type="PANTHER" id="PTHR43397">
    <property type="entry name" value="ERGOTHIONEINE BIOSYNTHESIS PROTEIN 1"/>
    <property type="match status" value="1"/>
</dbReference>
<dbReference type="PANTHER" id="PTHR43397:SF1">
    <property type="entry name" value="ERGOTHIONEINE BIOSYNTHESIS PROTEIN 1"/>
    <property type="match status" value="1"/>
</dbReference>
<dbReference type="GO" id="GO:0032259">
    <property type="term" value="P:methylation"/>
    <property type="evidence" value="ECO:0007669"/>
    <property type="project" value="UniProtKB-KW"/>
</dbReference>
<dbReference type="EMBL" id="MCBS01021763">
    <property type="protein sequence ID" value="RKF77653.1"/>
    <property type="molecule type" value="Genomic_DNA"/>
</dbReference>
<organism evidence="6 7">
    <name type="scientific">Golovinomyces cichoracearum</name>
    <dbReference type="NCBI Taxonomy" id="62708"/>
    <lineage>
        <taxon>Eukaryota</taxon>
        <taxon>Fungi</taxon>
        <taxon>Dikarya</taxon>
        <taxon>Ascomycota</taxon>
        <taxon>Pezizomycotina</taxon>
        <taxon>Leotiomycetes</taxon>
        <taxon>Erysiphales</taxon>
        <taxon>Erysiphaceae</taxon>
        <taxon>Golovinomyces</taxon>
    </lineage>
</organism>
<name>A0A420ISX3_9PEZI</name>
<feature type="domain" description="Histidine-specific methyltransferase SAM-dependent" evidence="5">
    <location>
        <begin position="36"/>
        <end position="347"/>
    </location>
</feature>
<gene>
    <name evidence="6" type="ORF">GcM1_217023</name>
</gene>
<dbReference type="Gene3D" id="3.40.50.150">
    <property type="entry name" value="Vaccinia Virus protein VP39"/>
    <property type="match status" value="1"/>
</dbReference>
<proteinExistence type="predicted"/>
<dbReference type="Pfam" id="PF03781">
    <property type="entry name" value="FGE-sulfatase"/>
    <property type="match status" value="1"/>
</dbReference>
<dbReference type="NCBIfam" id="TIGR03439">
    <property type="entry name" value="methyl_EasF"/>
    <property type="match status" value="1"/>
</dbReference>
<dbReference type="InterPro" id="IPR042095">
    <property type="entry name" value="SUMF_sf"/>
</dbReference>
<keyword evidence="1" id="KW-0489">Methyltransferase</keyword>
<dbReference type="InterPro" id="IPR005532">
    <property type="entry name" value="SUMF_dom"/>
</dbReference>
<reference evidence="6 7" key="1">
    <citation type="journal article" date="2018" name="BMC Genomics">
        <title>Comparative genome analyses reveal sequence features reflecting distinct modes of host-adaptation between dicot and monocot powdery mildew.</title>
        <authorList>
            <person name="Wu Y."/>
            <person name="Ma X."/>
            <person name="Pan Z."/>
            <person name="Kale S.D."/>
            <person name="Song Y."/>
            <person name="King H."/>
            <person name="Zhang Q."/>
            <person name="Presley C."/>
            <person name="Deng X."/>
            <person name="Wei C.I."/>
            <person name="Xiao S."/>
        </authorList>
    </citation>
    <scope>NUCLEOTIDE SEQUENCE [LARGE SCALE GENOMIC DNA]</scope>
    <source>
        <strain evidence="6">UMSG1</strain>
    </source>
</reference>
<dbReference type="GO" id="GO:0008168">
    <property type="term" value="F:methyltransferase activity"/>
    <property type="evidence" value="ECO:0007669"/>
    <property type="project" value="UniProtKB-KW"/>
</dbReference>
<evidence type="ECO:0000256" key="2">
    <source>
        <dbReference type="ARBA" id="ARBA00022679"/>
    </source>
</evidence>
<dbReference type="InterPro" id="IPR016187">
    <property type="entry name" value="CTDL_fold"/>
</dbReference>
<dbReference type="InterPro" id="IPR051128">
    <property type="entry name" value="EgtD_Methyltrsf_superfamily"/>
</dbReference>
<evidence type="ECO:0000259" key="5">
    <source>
        <dbReference type="Pfam" id="PF10017"/>
    </source>
</evidence>
<feature type="domain" description="Sulfatase-modifying factor enzyme-like" evidence="4">
    <location>
        <begin position="569"/>
        <end position="858"/>
    </location>
</feature>
<dbReference type="InterPro" id="IPR017805">
    <property type="entry name" value="SAM_MeTrfase_EasF-type_put"/>
</dbReference>
<evidence type="ECO:0000256" key="3">
    <source>
        <dbReference type="SAM" id="MobiDB-lite"/>
    </source>
</evidence>
<dbReference type="SUPFAM" id="SSF56436">
    <property type="entry name" value="C-type lectin-like"/>
    <property type="match status" value="1"/>
</dbReference>
<keyword evidence="2" id="KW-0808">Transferase</keyword>
<dbReference type="InterPro" id="IPR029063">
    <property type="entry name" value="SAM-dependent_MTases_sf"/>
</dbReference>
<protein>
    <submittedName>
        <fullName evidence="6">Ergothioneine biosynthesis protein 1</fullName>
    </submittedName>
</protein>
<dbReference type="Proteomes" id="UP000285326">
    <property type="component" value="Unassembled WGS sequence"/>
</dbReference>
<sequence>MTSAILSKCCIEEENGSPISITDIRQNIPNLDLKKELLKYLKITDGPRSLPTILLYDERGLQLFEEITYLDEYYLTNAEVDILQHSISDITSTMRSGSLILELGSGNLRKTTILLEALEKEEKIIDYYALDLSFKELYRTLNQLPSFRYVRCHGLHGTYEDGLQWFRKNVKSSCSRYVMSLGSSFGNYKHQEASELLKKISDVLQPCDHILLGLDQTNDGSKVFHAYNANNFNSQLDREGLTHRFILNALNNANEILEKQVFNLADWKVIGKYIHDEDGGRHEALLTPIRDFYYDGKILIKAGEPTEIERSLKFSCEETANLWKESRTIEFKRWTSESESYSLYLLKKDQKGFEAKTELNSMSSLPTLEDWRALWQIWDKITRDMIPEISLHQKPIKYRNPIIFYLGHVPTFLDMQIQKVTNSSIESQCSYFTEIFERGIDPDVENPEKCHRHSVIPESWPPVERILNYQSKVRAKIEEFYKTQNIPRQIARAIWLGFEHEILHTETLLYMLLQSDNTLPPTEIFPDFGADAEKAKNSRVPNQWFHIPNQRVKIGLDDPEDDPDSDGPFGWDNEKPSRSVEVAAFKAQGRPLTNYEYGLYLQQTHKSKIPASWAFNRESSPHKNGFLDESSSERNKNFPNLDLINSDELSGENIENRYVRTVYGLIPLKYALDWPVWASYNELADCAQWMNARIPTFEEARSIYAFVEKQKSKVLKPKKGTFPVVNNSSHTNGDHVIRKNCNDSSSDSHQNLFASLDRANVGFKNWHPVAVTCHGDRLSGQAEMGGVWEWTSTTLKEFEGFQPMSLYPEYTADFFDGKHNIMLGGSWATHPHVAGRKSFINWYQRDYPYAWAGVRLVRDIQ</sequence>
<evidence type="ECO:0000313" key="6">
    <source>
        <dbReference type="EMBL" id="RKF77653.1"/>
    </source>
</evidence>
<dbReference type="InterPro" id="IPR019257">
    <property type="entry name" value="MeTrfase_dom"/>
</dbReference>
<comment type="caution">
    <text evidence="6">The sequence shown here is derived from an EMBL/GenBank/DDBJ whole genome shotgun (WGS) entry which is preliminary data.</text>
</comment>
<evidence type="ECO:0000256" key="1">
    <source>
        <dbReference type="ARBA" id="ARBA00022603"/>
    </source>
</evidence>
<dbReference type="Pfam" id="PF10017">
    <property type="entry name" value="Methyltransf_33"/>
    <property type="match status" value="1"/>
</dbReference>
<dbReference type="Gene3D" id="3.90.1580.10">
    <property type="entry name" value="paralog of FGE (formylglycine-generating enzyme)"/>
    <property type="match status" value="1"/>
</dbReference>
<feature type="region of interest" description="Disordered" evidence="3">
    <location>
        <begin position="554"/>
        <end position="575"/>
    </location>
</feature>